<keyword evidence="2" id="KW-1185">Reference proteome</keyword>
<reference evidence="1" key="1">
    <citation type="submission" date="2013-11" db="EMBL/GenBank/DDBJ databases">
        <title>Genome sequence of the fusiform rust pathogen reveals effectors for host alternation and coevolution with pine.</title>
        <authorList>
            <consortium name="DOE Joint Genome Institute"/>
            <person name="Smith K."/>
            <person name="Pendleton A."/>
            <person name="Kubisiak T."/>
            <person name="Anderson C."/>
            <person name="Salamov A."/>
            <person name="Aerts A."/>
            <person name="Riley R."/>
            <person name="Clum A."/>
            <person name="Lindquist E."/>
            <person name="Ence D."/>
            <person name="Campbell M."/>
            <person name="Kronenberg Z."/>
            <person name="Feau N."/>
            <person name="Dhillon B."/>
            <person name="Hamelin R."/>
            <person name="Burleigh J."/>
            <person name="Smith J."/>
            <person name="Yandell M."/>
            <person name="Nelson C."/>
            <person name="Grigoriev I."/>
            <person name="Davis J."/>
        </authorList>
    </citation>
    <scope>NUCLEOTIDE SEQUENCE</scope>
    <source>
        <strain evidence="1">G11</strain>
    </source>
</reference>
<sequence length="73" mass="8414">RRCKSESSFEKHKIPCTHRLGPLKLECRYCRRPYTYVGYLAKHEAECVKVHPVGCFSHISTTFPSSAELWEGA</sequence>
<accession>A0A9P6NPG3</accession>
<comment type="caution">
    <text evidence="1">The sequence shown here is derived from an EMBL/GenBank/DDBJ whole genome shotgun (WGS) entry which is preliminary data.</text>
</comment>
<dbReference type="OrthoDB" id="2502805at2759"/>
<feature type="non-terminal residue" evidence="1">
    <location>
        <position position="1"/>
    </location>
</feature>
<evidence type="ECO:0000313" key="1">
    <source>
        <dbReference type="EMBL" id="KAG0147813.1"/>
    </source>
</evidence>
<dbReference type="EMBL" id="MU167243">
    <property type="protein sequence ID" value="KAG0147813.1"/>
    <property type="molecule type" value="Genomic_DNA"/>
</dbReference>
<evidence type="ECO:0000313" key="2">
    <source>
        <dbReference type="Proteomes" id="UP000886653"/>
    </source>
</evidence>
<organism evidence="1 2">
    <name type="scientific">Cronartium quercuum f. sp. fusiforme G11</name>
    <dbReference type="NCBI Taxonomy" id="708437"/>
    <lineage>
        <taxon>Eukaryota</taxon>
        <taxon>Fungi</taxon>
        <taxon>Dikarya</taxon>
        <taxon>Basidiomycota</taxon>
        <taxon>Pucciniomycotina</taxon>
        <taxon>Pucciniomycetes</taxon>
        <taxon>Pucciniales</taxon>
        <taxon>Coleosporiaceae</taxon>
        <taxon>Cronartium</taxon>
    </lineage>
</organism>
<dbReference type="AlphaFoldDB" id="A0A9P6NPG3"/>
<dbReference type="Proteomes" id="UP000886653">
    <property type="component" value="Unassembled WGS sequence"/>
</dbReference>
<gene>
    <name evidence="1" type="ORF">CROQUDRAFT_42196</name>
</gene>
<evidence type="ECO:0008006" key="3">
    <source>
        <dbReference type="Google" id="ProtNLM"/>
    </source>
</evidence>
<name>A0A9P6NPG3_9BASI</name>
<proteinExistence type="predicted"/>
<protein>
    <recommendedName>
        <fullName evidence="3">Zinc finger protein</fullName>
    </recommendedName>
</protein>